<evidence type="ECO:0000256" key="1">
    <source>
        <dbReference type="SAM" id="MobiDB-lite"/>
    </source>
</evidence>
<feature type="compositionally biased region" description="Basic and acidic residues" evidence="1">
    <location>
        <begin position="502"/>
        <end position="511"/>
    </location>
</feature>
<dbReference type="EMBL" id="SJPW01000005">
    <property type="protein sequence ID" value="TWU50664.1"/>
    <property type="molecule type" value="Genomic_DNA"/>
</dbReference>
<keyword evidence="4" id="KW-1185">Reference proteome</keyword>
<dbReference type="InterPro" id="IPR001869">
    <property type="entry name" value="Thiol_cytolysin"/>
</dbReference>
<reference evidence="3 4" key="1">
    <citation type="submission" date="2019-02" db="EMBL/GenBank/DDBJ databases">
        <title>Deep-cultivation of Planctomycetes and their phenomic and genomic characterization uncovers novel biology.</title>
        <authorList>
            <person name="Wiegand S."/>
            <person name="Jogler M."/>
            <person name="Boedeker C."/>
            <person name="Pinto D."/>
            <person name="Vollmers J."/>
            <person name="Rivas-Marin E."/>
            <person name="Kohn T."/>
            <person name="Peeters S.H."/>
            <person name="Heuer A."/>
            <person name="Rast P."/>
            <person name="Oberbeckmann S."/>
            <person name="Bunk B."/>
            <person name="Jeske O."/>
            <person name="Meyerdierks A."/>
            <person name="Storesund J.E."/>
            <person name="Kallscheuer N."/>
            <person name="Luecker S."/>
            <person name="Lage O.M."/>
            <person name="Pohl T."/>
            <person name="Merkel B.J."/>
            <person name="Hornburger P."/>
            <person name="Mueller R.-W."/>
            <person name="Bruemmer F."/>
            <person name="Labrenz M."/>
            <person name="Spormann A.M."/>
            <person name="Op Den Camp H."/>
            <person name="Overmann J."/>
            <person name="Amann R."/>
            <person name="Jetten M.S.M."/>
            <person name="Mascher T."/>
            <person name="Medema M.H."/>
            <person name="Devos D.P."/>
            <person name="Kaster A.-K."/>
            <person name="Ovreas L."/>
            <person name="Rohde M."/>
            <person name="Galperin M.Y."/>
            <person name="Jogler C."/>
        </authorList>
    </citation>
    <scope>NUCLEOTIDE SEQUENCE [LARGE SCALE GENOMIC DNA]</scope>
    <source>
        <strain evidence="3 4">Poly51</strain>
    </source>
</reference>
<name>A0A5C6EQL3_9BACT</name>
<dbReference type="GO" id="GO:0015485">
    <property type="term" value="F:cholesterol binding"/>
    <property type="evidence" value="ECO:0007669"/>
    <property type="project" value="InterPro"/>
</dbReference>
<dbReference type="RefSeq" id="WP_146459363.1">
    <property type="nucleotide sequence ID" value="NZ_SJPW01000005.1"/>
</dbReference>
<feature type="compositionally biased region" description="Basic and acidic residues" evidence="1">
    <location>
        <begin position="191"/>
        <end position="212"/>
    </location>
</feature>
<evidence type="ECO:0000313" key="4">
    <source>
        <dbReference type="Proteomes" id="UP000318288"/>
    </source>
</evidence>
<dbReference type="InterPro" id="IPR036359">
    <property type="entry name" value="Thiol_cytolysin_sf"/>
</dbReference>
<dbReference type="Proteomes" id="UP000318288">
    <property type="component" value="Unassembled WGS sequence"/>
</dbReference>
<dbReference type="AlphaFoldDB" id="A0A5C6EQL3"/>
<feature type="region of interest" description="Disordered" evidence="1">
    <location>
        <begin position="477"/>
        <end position="522"/>
    </location>
</feature>
<feature type="chain" id="PRO_5022940482" evidence="2">
    <location>
        <begin position="25"/>
        <end position="766"/>
    </location>
</feature>
<dbReference type="Gene3D" id="3.40.30.40">
    <property type="entry name" value="Perfringolysin"/>
    <property type="match status" value="1"/>
</dbReference>
<organism evidence="3 4">
    <name type="scientific">Rubripirellula tenax</name>
    <dbReference type="NCBI Taxonomy" id="2528015"/>
    <lineage>
        <taxon>Bacteria</taxon>
        <taxon>Pseudomonadati</taxon>
        <taxon>Planctomycetota</taxon>
        <taxon>Planctomycetia</taxon>
        <taxon>Pirellulales</taxon>
        <taxon>Pirellulaceae</taxon>
        <taxon>Rubripirellula</taxon>
    </lineage>
</organism>
<evidence type="ECO:0000313" key="3">
    <source>
        <dbReference type="EMBL" id="TWU50664.1"/>
    </source>
</evidence>
<feature type="compositionally biased region" description="Acidic residues" evidence="1">
    <location>
        <begin position="480"/>
        <end position="501"/>
    </location>
</feature>
<sequence precursor="true">MTKPITFLMLTGIGLLLTVLIAHAADNGVDVRVRNNLESPVNVFLKTGNGETAYGTIPVGGSRVQGSRPGDVWVFKSGSVNDSYSATDASDQSYEVGARDTITRHFLNDTDQPLTVYEGGEELATIRGEGTVSLDLSPGTGLRFVHPDDLAAEHIASVEGESYLTVGTDEDAEIVLAAVSNNVSRSTRNLTHPEDMPERMRTEATEEEKSPTDPEEDELGEKLKKLPHLVYEKFDQRKLKDDEIPKDEKNSTERLGDMECTVEWFEIGPAYSEQLALDPAPGIIYPGAMVYAETLKSGEYRPVPAKRNPITLSTTLDLENRVIDIERPENASEVRQKLSDLMDQEVRSAPPAQVTGQNQSVTSKEDLTFKLGGTFNSSFASFDGGFNFNQNSIKTRKLLKFTQVYYSVDMDTGGINSPSDFFVDPNDLARLEPKYMPAYVASVKYGRQAYLIITSEYSEREVTAALRARFNGASNAKLIDDEEDDDEEEKEDDDDDVDESDNVEKDEKDDAGNDEEEDGPAFSGAIATKAEWKKVLENTDIQFTIVGGDGMPSSGMIRGDIEKFMAYVEDGGRYSEDSPGIPIAWKLNYLDHSVAYLCKAFKYPIRNCDAVGSDARRFSVTLKSMTCTGEDDPSEYGKGTEEFYGTVTVTPFGDDGKDLPATTLWNVAAANAGYWAVAEEKQIGATTTIEFDNPKSRSSGFRLSADIREWDLHSHWDEVPATPISLTIADAIKTPLQTLYAESGGTKLSIQFEIMPVIDLGSDAIK</sequence>
<keyword evidence="2" id="KW-0732">Signal</keyword>
<gene>
    <name evidence="3" type="primary">ply</name>
    <name evidence="3" type="ORF">Poly51_39570</name>
</gene>
<dbReference type="Gene3D" id="3.90.840.10">
    <property type="entry name" value="Thiol-activated cytolysin superfamily/Thiol-activated cytolysin, alpha-beta domain"/>
    <property type="match status" value="1"/>
</dbReference>
<dbReference type="SUPFAM" id="SSF56978">
    <property type="entry name" value="Perfringolysin"/>
    <property type="match status" value="2"/>
</dbReference>
<proteinExistence type="predicted"/>
<accession>A0A5C6EQL3</accession>
<dbReference type="OrthoDB" id="662759at2"/>
<dbReference type="Pfam" id="PF01289">
    <property type="entry name" value="Thiol_cytolysin"/>
    <property type="match status" value="2"/>
</dbReference>
<protein>
    <submittedName>
        <fullName evidence="3">Pneumolysin</fullName>
    </submittedName>
</protein>
<feature type="signal peptide" evidence="2">
    <location>
        <begin position="1"/>
        <end position="24"/>
    </location>
</feature>
<comment type="caution">
    <text evidence="3">The sequence shown here is derived from an EMBL/GenBank/DDBJ whole genome shotgun (WGS) entry which is preliminary data.</text>
</comment>
<evidence type="ECO:0000256" key="2">
    <source>
        <dbReference type="SAM" id="SignalP"/>
    </source>
</evidence>
<feature type="region of interest" description="Disordered" evidence="1">
    <location>
        <begin position="184"/>
        <end position="222"/>
    </location>
</feature>
<dbReference type="InterPro" id="IPR036363">
    <property type="entry name" value="Thiol_cytolysin_ab_sf"/>
</dbReference>